<evidence type="ECO:0000256" key="1">
    <source>
        <dbReference type="SAM" id="MobiDB-lite"/>
    </source>
</evidence>
<reference evidence="2 5" key="2">
    <citation type="journal article" date="2021" name="Environ. Microbiol.">
        <title>Gene family expansions and transcriptome signatures uncover fungal adaptations to wood decay.</title>
        <authorList>
            <person name="Hage H."/>
            <person name="Miyauchi S."/>
            <person name="Viragh M."/>
            <person name="Drula E."/>
            <person name="Min B."/>
            <person name="Chaduli D."/>
            <person name="Navarro D."/>
            <person name="Favel A."/>
            <person name="Norest M."/>
            <person name="Lesage-Meessen L."/>
            <person name="Balint B."/>
            <person name="Merenyi Z."/>
            <person name="de Eugenio L."/>
            <person name="Morin E."/>
            <person name="Martinez A.T."/>
            <person name="Baldrian P."/>
            <person name="Stursova M."/>
            <person name="Martinez M.J."/>
            <person name="Novotny C."/>
            <person name="Magnuson J.K."/>
            <person name="Spatafora J.W."/>
            <person name="Maurice S."/>
            <person name="Pangilinan J."/>
            <person name="Andreopoulos W."/>
            <person name="LaButti K."/>
            <person name="Hundley H."/>
            <person name="Na H."/>
            <person name="Kuo A."/>
            <person name="Barry K."/>
            <person name="Lipzen A."/>
            <person name="Henrissat B."/>
            <person name="Riley R."/>
            <person name="Ahrendt S."/>
            <person name="Nagy L.G."/>
            <person name="Grigoriev I.V."/>
            <person name="Martin F."/>
            <person name="Rosso M.N."/>
        </authorList>
    </citation>
    <scope>NUCLEOTIDE SEQUENCE [LARGE SCALE GENOMIC DNA]</scope>
    <source>
        <strain evidence="2 5">CIRM-BRFM 1785</strain>
    </source>
</reference>
<protein>
    <submittedName>
        <fullName evidence="3">Uncharacterized protein</fullName>
    </submittedName>
</protein>
<dbReference type="Proteomes" id="UP000814176">
    <property type="component" value="Unassembled WGS sequence"/>
</dbReference>
<evidence type="ECO:0000313" key="4">
    <source>
        <dbReference type="Proteomes" id="UP000298390"/>
    </source>
</evidence>
<dbReference type="EMBL" id="JADCUA010000003">
    <property type="protein sequence ID" value="KAH9841549.1"/>
    <property type="molecule type" value="Genomic_DNA"/>
</dbReference>
<feature type="region of interest" description="Disordered" evidence="1">
    <location>
        <begin position="1"/>
        <end position="98"/>
    </location>
</feature>
<evidence type="ECO:0000313" key="2">
    <source>
        <dbReference type="EMBL" id="KAH9841549.1"/>
    </source>
</evidence>
<evidence type="ECO:0000313" key="5">
    <source>
        <dbReference type="Proteomes" id="UP000814176"/>
    </source>
</evidence>
<reference evidence="3 4" key="1">
    <citation type="submission" date="2019-01" db="EMBL/GenBank/DDBJ databases">
        <title>Genome sequencing of the rare red list fungi Fomitopsis rosea.</title>
        <authorList>
            <person name="Buettner E."/>
            <person name="Kellner H."/>
        </authorList>
    </citation>
    <scope>NUCLEOTIDE SEQUENCE [LARGE SCALE GENOMIC DNA]</scope>
    <source>
        <strain evidence="3 4">DSM 105464</strain>
    </source>
</reference>
<dbReference type="Proteomes" id="UP000298390">
    <property type="component" value="Unassembled WGS sequence"/>
</dbReference>
<name>A0A4Y9Y8H9_9APHY</name>
<dbReference type="STRING" id="34475.A0A4Y9Y8H9"/>
<evidence type="ECO:0000313" key="3">
    <source>
        <dbReference type="EMBL" id="TFY58083.1"/>
    </source>
</evidence>
<dbReference type="OrthoDB" id="3341212at2759"/>
<dbReference type="GeneID" id="71998639"/>
<gene>
    <name evidence="2" type="ORF">C8Q71DRAFT_337009</name>
    <name evidence="3" type="ORF">EVJ58_g6638</name>
</gene>
<organism evidence="3 4">
    <name type="scientific">Rhodofomes roseus</name>
    <dbReference type="NCBI Taxonomy" id="34475"/>
    <lineage>
        <taxon>Eukaryota</taxon>
        <taxon>Fungi</taxon>
        <taxon>Dikarya</taxon>
        <taxon>Basidiomycota</taxon>
        <taxon>Agaricomycotina</taxon>
        <taxon>Agaricomycetes</taxon>
        <taxon>Polyporales</taxon>
        <taxon>Rhodofomes</taxon>
    </lineage>
</organism>
<comment type="caution">
    <text evidence="3">The sequence shown here is derived from an EMBL/GenBank/DDBJ whole genome shotgun (WGS) entry which is preliminary data.</text>
</comment>
<dbReference type="RefSeq" id="XP_047782848.1">
    <property type="nucleotide sequence ID" value="XM_047917907.1"/>
</dbReference>
<feature type="compositionally biased region" description="Acidic residues" evidence="1">
    <location>
        <begin position="54"/>
        <end position="92"/>
    </location>
</feature>
<accession>A0A4Y9Y8H9</accession>
<dbReference type="AlphaFoldDB" id="A0A4Y9Y8H9"/>
<sequence>MSQNQEVKGGASLSFVPTPSTLRDNPYLPPQDGRCLINDLPTELLSQIFLMGAEMDDPTSEDEDEDEDYDSDDEDKSDDEDEEDKDGEDEDEKPSFEVTGSHVCKLWRDVAINTPALWSSLNFSEGPPYTKSAVYLERSKGSPLDLTIDVTKDEDSDDETDPNNPVPALAELMVCSDELEAILKLIIPHVWHWRLLELMVSDYVLMHSALTQMAACPSAPMLEVLELYHYEEDEEGEEMFAPAKFKEQNFVLFNGNAPRLTHVALWGVHLDWAASTFLSGLTELELAYHAKDVRPPFKDVARILRDSPEMGTLTICQSGPTGGPAEWLESMMDPNAMQTDSSEPQPDTTISLPSLKNLVIAFLEPEYAKNLVERLVLPNLKSLAIDLEEDDGTPLLQTLTRPSSTTGKSVLSGLQALKVAGVQCQEGTVIVDMYAALTNLVQLNLNFGFVSDKWFDVLVAQWESVAGSGKDPLLPRLETLTTSGLSGKDVRKLIEARKAMNRPVKTVFMNQMDELEEEDEQWIKDNVDEFDYFEGSDEEDILEIVAEGEEVENDQDEDEWEDMQ</sequence>
<proteinExistence type="predicted"/>
<dbReference type="EMBL" id="SEKV01000382">
    <property type="protein sequence ID" value="TFY58083.1"/>
    <property type="molecule type" value="Genomic_DNA"/>
</dbReference>
<keyword evidence="5" id="KW-1185">Reference proteome</keyword>